<reference evidence="3 4" key="1">
    <citation type="journal article" date="2021" name="Int. J. Syst. Evol. Microbiol.">
        <title>Streptococcus vicugnae sp. nov., isolated from faeces of alpacas (Vicugna pacos) and cattle (Bos taurus), Streptococcus zalophi sp. nov., and Streptococcus pacificus sp. nov., isolated from respiratory tract of California sea lions (Zalophus californianus).</title>
        <authorList>
            <person name="Volokhov D.V."/>
            <person name="Zagorodnyaya T.A."/>
            <person name="Shen Z."/>
            <person name="Blom J."/>
            <person name="Furtak V.A."/>
            <person name="Eisenberg T."/>
            <person name="Fan P."/>
            <person name="Jeong K.C."/>
            <person name="Gao Y."/>
            <person name="Zhang S."/>
            <person name="Amselle M."/>
        </authorList>
    </citation>
    <scope>NUCLEOTIDE SEQUENCE [LARGE SCALE GENOMIC DNA]</scope>
    <source>
        <strain evidence="3 4">CSL7591</strain>
    </source>
</reference>
<proteinExistence type="predicted"/>
<dbReference type="PROSITE" id="PS51257">
    <property type="entry name" value="PROKAR_LIPOPROTEIN"/>
    <property type="match status" value="1"/>
</dbReference>
<evidence type="ECO:0000256" key="2">
    <source>
        <dbReference type="SAM" id="SignalP"/>
    </source>
</evidence>
<gene>
    <name evidence="3" type="ORF">JHK62_07400</name>
</gene>
<dbReference type="EMBL" id="JAENBO010000007">
    <property type="protein sequence ID" value="MBJ8326491.1"/>
    <property type="molecule type" value="Genomic_DNA"/>
</dbReference>
<evidence type="ECO:0008006" key="5">
    <source>
        <dbReference type="Google" id="ProtNLM"/>
    </source>
</evidence>
<sequence>MKKLFALGLVIFSVATLTACSSGDTKSESAPAEDKVEQTTEAKKDDKKTYQIGDAIIFDGEATITIKGTNFTDERNQFDESNPDRVLTITYDVENLSDDDYVIGSEISLYVDGKKMDTYPVNNTINTISAGRSYENATASFGVFGEGEMELEVEPSWSFTAKPQIVKLDVQ</sequence>
<evidence type="ECO:0000313" key="3">
    <source>
        <dbReference type="EMBL" id="MBJ8326491.1"/>
    </source>
</evidence>
<comment type="caution">
    <text evidence="3">The sequence shown here is derived from an EMBL/GenBank/DDBJ whole genome shotgun (WGS) entry which is preliminary data.</text>
</comment>
<keyword evidence="2" id="KW-0732">Signal</keyword>
<feature type="signal peptide" evidence="2">
    <location>
        <begin position="1"/>
        <end position="19"/>
    </location>
</feature>
<protein>
    <recommendedName>
        <fullName evidence="5">DUF4352 domain-containing protein</fullName>
    </recommendedName>
</protein>
<dbReference type="Proteomes" id="UP000653045">
    <property type="component" value="Unassembled WGS sequence"/>
</dbReference>
<organism evidence="3 4">
    <name type="scientific">Streptococcus pacificus</name>
    <dbReference type="NCBI Taxonomy" id="2740577"/>
    <lineage>
        <taxon>Bacteria</taxon>
        <taxon>Bacillati</taxon>
        <taxon>Bacillota</taxon>
        <taxon>Bacilli</taxon>
        <taxon>Lactobacillales</taxon>
        <taxon>Streptococcaceae</taxon>
        <taxon>Streptococcus</taxon>
    </lineage>
</organism>
<accession>A0ABS0ZM38</accession>
<feature type="chain" id="PRO_5045047801" description="DUF4352 domain-containing protein" evidence="2">
    <location>
        <begin position="20"/>
        <end position="171"/>
    </location>
</feature>
<name>A0ABS0ZM38_9STRE</name>
<evidence type="ECO:0000313" key="4">
    <source>
        <dbReference type="Proteomes" id="UP000653045"/>
    </source>
</evidence>
<feature type="compositionally biased region" description="Basic and acidic residues" evidence="1">
    <location>
        <begin position="32"/>
        <end position="44"/>
    </location>
</feature>
<keyword evidence="4" id="KW-1185">Reference proteome</keyword>
<dbReference type="RefSeq" id="WP_199576131.1">
    <property type="nucleotide sequence ID" value="NZ_JAENBO010000007.1"/>
</dbReference>
<feature type="region of interest" description="Disordered" evidence="1">
    <location>
        <begin position="21"/>
        <end position="44"/>
    </location>
</feature>
<evidence type="ECO:0000256" key="1">
    <source>
        <dbReference type="SAM" id="MobiDB-lite"/>
    </source>
</evidence>